<organism evidence="1 2">
    <name type="scientific">Violaceomyces palustris</name>
    <dbReference type="NCBI Taxonomy" id="1673888"/>
    <lineage>
        <taxon>Eukaryota</taxon>
        <taxon>Fungi</taxon>
        <taxon>Dikarya</taxon>
        <taxon>Basidiomycota</taxon>
        <taxon>Ustilaginomycotina</taxon>
        <taxon>Ustilaginomycetes</taxon>
        <taxon>Violaceomycetales</taxon>
        <taxon>Violaceomycetaceae</taxon>
        <taxon>Violaceomyces</taxon>
    </lineage>
</organism>
<reference evidence="1 2" key="1">
    <citation type="journal article" date="2018" name="Mol. Biol. Evol.">
        <title>Broad Genomic Sampling Reveals a Smut Pathogenic Ancestry of the Fungal Clade Ustilaginomycotina.</title>
        <authorList>
            <person name="Kijpornyongpan T."/>
            <person name="Mondo S.J."/>
            <person name="Barry K."/>
            <person name="Sandor L."/>
            <person name="Lee J."/>
            <person name="Lipzen A."/>
            <person name="Pangilinan J."/>
            <person name="LaButti K."/>
            <person name="Hainaut M."/>
            <person name="Henrissat B."/>
            <person name="Grigoriev I.V."/>
            <person name="Spatafora J.W."/>
            <person name="Aime M.C."/>
        </authorList>
    </citation>
    <scope>NUCLEOTIDE SEQUENCE [LARGE SCALE GENOMIC DNA]</scope>
    <source>
        <strain evidence="1 2">SA 807</strain>
    </source>
</reference>
<evidence type="ECO:0000313" key="1">
    <source>
        <dbReference type="EMBL" id="PWN53503.1"/>
    </source>
</evidence>
<name>A0ACD0P5U5_9BASI</name>
<dbReference type="EMBL" id="KZ819722">
    <property type="protein sequence ID" value="PWN53503.1"/>
    <property type="molecule type" value="Genomic_DNA"/>
</dbReference>
<protein>
    <submittedName>
        <fullName evidence="1">Uncharacterized protein</fullName>
    </submittedName>
</protein>
<accession>A0ACD0P5U5</accession>
<gene>
    <name evidence="1" type="ORF">IE53DRAFT_359939</name>
</gene>
<evidence type="ECO:0000313" key="2">
    <source>
        <dbReference type="Proteomes" id="UP000245626"/>
    </source>
</evidence>
<sequence>MPSSSLDHSSVKRHRRSNTPVNSFTKTFIYPTGSLRETHASAASTGAPAAAPAGMVAADDGIPSYISARSANSLISEHRPTRIQAETLLVLNRLLDELLLMILSSAKSLATDRIKTDGMLKVMNNNLLAKNAVLEAELELRSYVDGKRAEGAKVPLGLMATSRLDGTDNFPVASAYNALRVRCQFYSTLGDREDESAGADQNIMTSDGRPIATITPGVAIYVTALLEFVGEYILQNIARVIERDNSDEASLHDLRAAITEDEALVGLYSRMAISREVQTRIEMGIARRSRRGNGMAGEDAGARVVKPWHVPSDVHEFDEAAGPTRFSRRASVQPGPRVSSNPSSFQHERRSSAGHGTISSDRMRDSLTGGGTASPITTSAGTSSVMSHSTPMTAGSVSDQGTNPTWRSSQEKGWGNQLFGGAKRRNSLRQSSDASSAGGYGKMLSPAEANRRDDLILDSEDDFEALVASGQTMKVSLTPNRLRTIEVAKEEAEAKKNAARRRPGTLVSPLREEPTIRSPVPSPVGTINSRLSMQQAESIYENGSTDNLSRANVVRRPSSRNSGHQYASRMAKVQSPPPSSYRSPSNGGGSQNGHSMDGQSIAHASSSTDPEPTEVERQASSSARNRLQPREEGFSPKSVTRDMVDLLNSTPVFLSDSGTFPSNENGGGQGNSLGLSNAPGDASKKLGVGGRVRNLFGRKGSSVKEAQNPLRQSMSTVRSDRQQGVEVKDSWATDEGHDRGIHTNPSSATSSSSVAAAKHRGSISNSFDSEKRRSGFGGNPNDVAGLGIVKTTLRAGSEASADSFGAPPPAINTPKSLRVTPTQAHTPERHQNEDDDLPSIVETTSSPPNESAATAASASASASASSALDADAYSRSKTPPSPPPKQRPDLPHSRKVPWGYNRQSSASGHSKFDETRSGTPTSEKRRSLGYTNSPLQTTPGSAGLVRGYSSAGGASFDQSAGGGASGSLQSHEHNIRGTATPTLTPAQSLGGSRAVSRSPLQAKGKSLLFETLGPAYDARLRSKSSAAVLATLIELERRMRSCTSVEECRMVVATALASERDRGLNGDGALDVADDEYDANFKPATGGKKDGSSSASGRPSTDSRTEDADLKPVILCSPSPGPRLVMAESGISSSPKENHGVVAGWLLGGDSEPTVEVSAHVDDPKGMDAVRVSDLSTALGKARDAMPPPSTLPVSSSPQARSGFPYVNSGARSSAQHLAQAESLSGNLNGSGKLSTSTSSSTETNPRFHDSNSGITQKSWNTNLKRASNSAVSISTAYSSYNDAKEGPETEDERISS</sequence>
<dbReference type="Proteomes" id="UP000245626">
    <property type="component" value="Unassembled WGS sequence"/>
</dbReference>
<keyword evidence="2" id="KW-1185">Reference proteome</keyword>
<proteinExistence type="predicted"/>